<dbReference type="AlphaFoldDB" id="A0A1M5PGF3"/>
<reference evidence="1 2" key="1">
    <citation type="submission" date="2016-11" db="EMBL/GenBank/DDBJ databases">
        <authorList>
            <person name="Jaros S."/>
            <person name="Januszkiewicz K."/>
            <person name="Wedrychowicz H."/>
        </authorList>
    </citation>
    <scope>NUCLEOTIDE SEQUENCE [LARGE SCALE GENOMIC DNA]</scope>
    <source>
        <strain evidence="1 2">DSM 44523</strain>
    </source>
</reference>
<accession>A0A1M5PGF3</accession>
<keyword evidence="2" id="KW-1185">Reference proteome</keyword>
<gene>
    <name evidence="1" type="ORF">SAMN05444320_11853</name>
</gene>
<name>A0A1M5PGF3_STRHI</name>
<sequence>MPPRDSSAVRTDQASITEALTFGGIVLPPSATVLGVQGQKGIDQLYVLAVRMPPEAVDTLLATSKFTKPLDRTNRGSMSPLPGLTLGTDLAWAQDSLPPGEGRKHEVFREVTVDRTDKTQSTVHLWLFNT</sequence>
<proteinExistence type="predicted"/>
<evidence type="ECO:0000313" key="1">
    <source>
        <dbReference type="EMBL" id="SHH00876.1"/>
    </source>
</evidence>
<organism evidence="1 2">
    <name type="scientific">Streptoalloteichus hindustanus</name>
    <dbReference type="NCBI Taxonomy" id="2017"/>
    <lineage>
        <taxon>Bacteria</taxon>
        <taxon>Bacillati</taxon>
        <taxon>Actinomycetota</taxon>
        <taxon>Actinomycetes</taxon>
        <taxon>Pseudonocardiales</taxon>
        <taxon>Pseudonocardiaceae</taxon>
        <taxon>Streptoalloteichus</taxon>
    </lineage>
</organism>
<dbReference type="STRING" id="2017.SAMN05444320_11853"/>
<dbReference type="OrthoDB" id="3629752at2"/>
<dbReference type="Proteomes" id="UP000184501">
    <property type="component" value="Unassembled WGS sequence"/>
</dbReference>
<dbReference type="EMBL" id="FQVN01000018">
    <property type="protein sequence ID" value="SHH00876.1"/>
    <property type="molecule type" value="Genomic_DNA"/>
</dbReference>
<evidence type="ECO:0000313" key="2">
    <source>
        <dbReference type="Proteomes" id="UP000184501"/>
    </source>
</evidence>
<protein>
    <submittedName>
        <fullName evidence="1">Uncharacterized protein</fullName>
    </submittedName>
</protein>
<dbReference type="RefSeq" id="WP_143174510.1">
    <property type="nucleotide sequence ID" value="NZ_FQVN01000018.1"/>
</dbReference>